<name>A0ABY0QZV1_9FLAO</name>
<feature type="non-terminal residue" evidence="1">
    <location>
        <position position="1"/>
    </location>
</feature>
<dbReference type="EMBL" id="FNHD01000015">
    <property type="protein sequence ID" value="SDM15537.1"/>
    <property type="molecule type" value="Genomic_DNA"/>
</dbReference>
<keyword evidence="2" id="KW-1185">Reference proteome</keyword>
<gene>
    <name evidence="1" type="ORF">SAMN05216273_1151</name>
</gene>
<sequence>QQPCNGNGVSTGLIDPNTNIGEGGCAGIPTVIEFPSRDLVTKCNKAKDAYNNPQVTSKYEDLKTKTSAPKESGFGFKRVTAPDGTVSTETFILTPDTTSPDKVRINITPGTYGYAHTHLNKFDGNLAIKIHSPKDIDTFIETLKSAKNNGIPLDGVFAGMIASDPDTQYNVYQLLYTGNGNDLPPAFSDAQLQGFKNEYKLAAQKINIETGEPLTHYELQGLLYKILKKMNVKNVVLSKREYSTGKFYIVEFDEYGNPSEKLCP</sequence>
<comment type="caution">
    <text evidence="1">The sequence shown here is derived from an EMBL/GenBank/DDBJ whole genome shotgun (WGS) entry which is preliminary data.</text>
</comment>
<organism evidence="1 2">
    <name type="scientific">Chryseobacterium taihuense</name>
    <dbReference type="NCBI Taxonomy" id="1141221"/>
    <lineage>
        <taxon>Bacteria</taxon>
        <taxon>Pseudomonadati</taxon>
        <taxon>Bacteroidota</taxon>
        <taxon>Flavobacteriia</taxon>
        <taxon>Flavobacteriales</taxon>
        <taxon>Weeksellaceae</taxon>
        <taxon>Chryseobacterium group</taxon>
        <taxon>Chryseobacterium</taxon>
    </lineage>
</organism>
<evidence type="ECO:0000313" key="1">
    <source>
        <dbReference type="EMBL" id="SDM15537.1"/>
    </source>
</evidence>
<protein>
    <submittedName>
        <fullName evidence="1">Uncharacterized protein</fullName>
    </submittedName>
</protein>
<reference evidence="1 2" key="1">
    <citation type="submission" date="2016-10" db="EMBL/GenBank/DDBJ databases">
        <authorList>
            <person name="Varghese N."/>
            <person name="Submissions S."/>
        </authorList>
    </citation>
    <scope>NUCLEOTIDE SEQUENCE [LARGE SCALE GENOMIC DNA]</scope>
    <source>
        <strain evidence="1 2">CGMCC 1.10941</strain>
    </source>
</reference>
<accession>A0ABY0QZV1</accession>
<dbReference type="RefSeq" id="WP_176764917.1">
    <property type="nucleotide sequence ID" value="NZ_FNHD01000015.1"/>
</dbReference>
<evidence type="ECO:0000313" key="2">
    <source>
        <dbReference type="Proteomes" id="UP000199242"/>
    </source>
</evidence>
<dbReference type="Proteomes" id="UP000199242">
    <property type="component" value="Unassembled WGS sequence"/>
</dbReference>
<proteinExistence type="predicted"/>